<organism evidence="2">
    <name type="scientific">Candidatus Phytoplasma australasiaticum subsp. australasiaticum</name>
    <dbReference type="NCBI Taxonomy" id="2832407"/>
    <lineage>
        <taxon>Bacteria</taxon>
        <taxon>Bacillati</taxon>
        <taxon>Mycoplasmatota</taxon>
        <taxon>Mollicutes</taxon>
        <taxon>Acholeplasmatales</taxon>
        <taxon>Acholeplasmataceae</taxon>
        <taxon>Candidatus Phytoplasma</taxon>
        <taxon>16SrII (Peanut WB group)</taxon>
        <taxon>Candidatus Phytoplasma australasiaticum</taxon>
    </lineage>
</organism>
<gene>
    <name evidence="2" type="ORF">H7685_00985</name>
</gene>
<protein>
    <submittedName>
        <fullName evidence="2">Uncharacterized protein</fullName>
    </submittedName>
</protein>
<dbReference type="EMBL" id="CP060385">
    <property type="protein sequence ID" value="QOX89564.1"/>
    <property type="molecule type" value="Genomic_DNA"/>
</dbReference>
<evidence type="ECO:0000256" key="1">
    <source>
        <dbReference type="SAM" id="Phobius"/>
    </source>
</evidence>
<dbReference type="SUPFAM" id="SSF81665">
    <property type="entry name" value="Calcium ATPase, transmembrane domain M"/>
    <property type="match status" value="1"/>
</dbReference>
<proteinExistence type="predicted"/>
<keyword evidence="1" id="KW-1133">Transmembrane helix</keyword>
<dbReference type="Gene3D" id="1.20.1110.10">
    <property type="entry name" value="Calcium-transporting ATPase, transmembrane domain"/>
    <property type="match status" value="1"/>
</dbReference>
<evidence type="ECO:0000313" key="2">
    <source>
        <dbReference type="EMBL" id="QOX89564.1"/>
    </source>
</evidence>
<keyword evidence="1" id="KW-0472">Membrane</keyword>
<sequence>MNFLFNILKYYLFFNSLNWNIISSYLLSSIALIVAVIPEGLLAIMTIIFAFGVKKLLNPMLLLKV</sequence>
<name>A0A7S7G0U0_9MOLU</name>
<keyword evidence="1" id="KW-0812">Transmembrane</keyword>
<accession>A0A7S7G0U0</accession>
<dbReference type="InterPro" id="IPR023298">
    <property type="entry name" value="ATPase_P-typ_TM_dom_sf"/>
</dbReference>
<feature type="transmembrane region" description="Helical" evidence="1">
    <location>
        <begin position="20"/>
        <end position="53"/>
    </location>
</feature>
<dbReference type="AlphaFoldDB" id="A0A7S7G0U0"/>
<reference evidence="2" key="1">
    <citation type="submission" date="2020-08" db="EMBL/GenBank/DDBJ databases">
        <title>Phytoplasma sp. strain PR08 associated with Phyllody Disease of Parthenium hysterophorus.</title>
        <authorList>
            <person name="Kirdat K."/>
            <person name="Tiwarekar B."/>
            <person name="Yadav A."/>
        </authorList>
    </citation>
    <scope>NUCLEOTIDE SEQUENCE [LARGE SCALE GENOMIC DNA]</scope>
    <source>
        <strain evidence="2">PR08</strain>
    </source>
</reference>